<feature type="region of interest" description="Disordered" evidence="1">
    <location>
        <begin position="86"/>
        <end position="114"/>
    </location>
</feature>
<dbReference type="InParanoid" id="A0A0G4F9S8"/>
<proteinExistence type="predicted"/>
<name>A0A0G4F9S8_VITBC</name>
<dbReference type="PhylomeDB" id="A0A0G4F9S8"/>
<keyword evidence="3" id="KW-1185">Reference proteome</keyword>
<evidence type="ECO:0000313" key="2">
    <source>
        <dbReference type="EMBL" id="CEM09712.1"/>
    </source>
</evidence>
<evidence type="ECO:0000313" key="3">
    <source>
        <dbReference type="Proteomes" id="UP000041254"/>
    </source>
</evidence>
<gene>
    <name evidence="2" type="ORF">Vbra_4330</name>
</gene>
<protein>
    <submittedName>
        <fullName evidence="2">Uncharacterized protein</fullName>
    </submittedName>
</protein>
<dbReference type="AlphaFoldDB" id="A0A0G4F9S8"/>
<accession>A0A0G4F9S8</accession>
<reference evidence="2 3" key="1">
    <citation type="submission" date="2014-11" db="EMBL/GenBank/DDBJ databases">
        <authorList>
            <person name="Zhu J."/>
            <person name="Qi W."/>
            <person name="Song R."/>
        </authorList>
    </citation>
    <scope>NUCLEOTIDE SEQUENCE [LARGE SCALE GENOMIC DNA]</scope>
</reference>
<dbReference type="Proteomes" id="UP000041254">
    <property type="component" value="Unassembled WGS sequence"/>
</dbReference>
<organism evidence="2 3">
    <name type="scientific">Vitrella brassicaformis (strain CCMP3155)</name>
    <dbReference type="NCBI Taxonomy" id="1169540"/>
    <lineage>
        <taxon>Eukaryota</taxon>
        <taxon>Sar</taxon>
        <taxon>Alveolata</taxon>
        <taxon>Colpodellida</taxon>
        <taxon>Vitrellaceae</taxon>
        <taxon>Vitrella</taxon>
    </lineage>
</organism>
<sequence length="476" mass="51665">MDVNQTRLVALRVREQLLPQREFTPLITACLQMNQTQANTQITRLSQMDSTELPAQMVAKVNRQLAAVSDHLAELAHIIETVMTQTTHEGGGSGDSAAQSNDGHVQATPTDLSDLPAEPISTIVAASDVKTIGRFKSTARHFTNAVRPIVRSLRLPKAIERAGVGGVVQFDDQLGDADVMKAMWVAEEGGEGGWGEMADTLRVAEHCGNCQLPIIVNAGDLQTHASKTDFLALPRVFAQWMLVGRNVAFRRPTGQQDGTLELLRHNNEVRIIRNEPSFPITINPPLPQPTGPVHPFSQHPFIHHAKPHDPPVRHRIRWQPGVGWATVDVDDAPVHASASSMVKGLMVAHRVMGVSGFTDSPTVAVDRGVRGGYLDSIRTRSPHTPLGGCSDVTAWEAASGTCAQGHVLMTTADPFIACMIWHSHPNDYQNVHVYITISEAPTAGVPHDAPFARRFPLTASRIRRVASPIAPLVLDG</sequence>
<dbReference type="EMBL" id="CDMY01000395">
    <property type="protein sequence ID" value="CEM09712.1"/>
    <property type="molecule type" value="Genomic_DNA"/>
</dbReference>
<feature type="compositionally biased region" description="Polar residues" evidence="1">
    <location>
        <begin position="96"/>
        <end position="111"/>
    </location>
</feature>
<evidence type="ECO:0000256" key="1">
    <source>
        <dbReference type="SAM" id="MobiDB-lite"/>
    </source>
</evidence>
<dbReference type="VEuPathDB" id="CryptoDB:Vbra_4330"/>